<comment type="caution">
    <text evidence="2">The sequence shown here is derived from an EMBL/GenBank/DDBJ whole genome shotgun (WGS) entry which is preliminary data.</text>
</comment>
<feature type="compositionally biased region" description="Polar residues" evidence="1">
    <location>
        <begin position="50"/>
        <end position="59"/>
    </location>
</feature>
<gene>
    <name evidence="2" type="ORF">ILUMI_14968</name>
</gene>
<evidence type="ECO:0000256" key="1">
    <source>
        <dbReference type="SAM" id="MobiDB-lite"/>
    </source>
</evidence>
<protein>
    <submittedName>
        <fullName evidence="2">Uncharacterized protein</fullName>
    </submittedName>
</protein>
<evidence type="ECO:0000313" key="2">
    <source>
        <dbReference type="EMBL" id="KAF2891205.1"/>
    </source>
</evidence>
<evidence type="ECO:0000313" key="3">
    <source>
        <dbReference type="Proteomes" id="UP000801492"/>
    </source>
</evidence>
<keyword evidence="3" id="KW-1185">Reference proteome</keyword>
<dbReference type="AlphaFoldDB" id="A0A8K0CXJ8"/>
<feature type="compositionally biased region" description="Polar residues" evidence="1">
    <location>
        <begin position="67"/>
        <end position="78"/>
    </location>
</feature>
<name>A0A8K0CXJ8_IGNLU</name>
<dbReference type="Proteomes" id="UP000801492">
    <property type="component" value="Unassembled WGS sequence"/>
</dbReference>
<reference evidence="2" key="1">
    <citation type="submission" date="2019-08" db="EMBL/GenBank/DDBJ databases">
        <title>The genome of the North American firefly Photinus pyralis.</title>
        <authorList>
            <consortium name="Photinus pyralis genome working group"/>
            <person name="Fallon T.R."/>
            <person name="Sander Lower S.E."/>
            <person name="Weng J.-K."/>
        </authorList>
    </citation>
    <scope>NUCLEOTIDE SEQUENCE</scope>
    <source>
        <strain evidence="2">TRF0915ILg1</strain>
        <tissue evidence="2">Whole body</tissue>
    </source>
</reference>
<feature type="region of interest" description="Disordered" evidence="1">
    <location>
        <begin position="33"/>
        <end position="105"/>
    </location>
</feature>
<proteinExistence type="predicted"/>
<accession>A0A8K0CXJ8</accession>
<dbReference type="EMBL" id="VTPC01036772">
    <property type="protein sequence ID" value="KAF2891205.1"/>
    <property type="molecule type" value="Genomic_DNA"/>
</dbReference>
<feature type="compositionally biased region" description="Basic and acidic residues" evidence="1">
    <location>
        <begin position="87"/>
        <end position="105"/>
    </location>
</feature>
<feature type="non-terminal residue" evidence="2">
    <location>
        <position position="1"/>
    </location>
</feature>
<organism evidence="2 3">
    <name type="scientific">Ignelater luminosus</name>
    <name type="common">Cucubano</name>
    <name type="synonym">Pyrophorus luminosus</name>
    <dbReference type="NCBI Taxonomy" id="2038154"/>
    <lineage>
        <taxon>Eukaryota</taxon>
        <taxon>Metazoa</taxon>
        <taxon>Ecdysozoa</taxon>
        <taxon>Arthropoda</taxon>
        <taxon>Hexapoda</taxon>
        <taxon>Insecta</taxon>
        <taxon>Pterygota</taxon>
        <taxon>Neoptera</taxon>
        <taxon>Endopterygota</taxon>
        <taxon>Coleoptera</taxon>
        <taxon>Polyphaga</taxon>
        <taxon>Elateriformia</taxon>
        <taxon>Elateroidea</taxon>
        <taxon>Elateridae</taxon>
        <taxon>Agrypninae</taxon>
        <taxon>Pyrophorini</taxon>
        <taxon>Ignelater</taxon>
    </lineage>
</organism>
<sequence>MSCADLCAPNRRDTVWPGLPALIEQQSRINFKPHMLNGSPAGTADAATKSVESVNNCTAQKLGEKTPQPSTSKESFGSNEADPPSDNFKELTDWEIRERTPEVST</sequence>